<evidence type="ECO:0000313" key="3">
    <source>
        <dbReference type="EMBL" id="MBD2150470.1"/>
    </source>
</evidence>
<evidence type="ECO:0000256" key="2">
    <source>
        <dbReference type="ARBA" id="ARBA00022801"/>
    </source>
</evidence>
<dbReference type="InterPro" id="IPR001940">
    <property type="entry name" value="Peptidase_S1C"/>
</dbReference>
<sequence length="193" mass="20573">MSLENIIQSIKVSILKVQSNAGNGTGFVVSNQGHILTCAHVLVGDRFQVISEHGDRRSVEILGKDETCDLAILYAEALAEPPLTFADPATICEGQTVYALGHPLGLDFTLSRGIISNRQRVRSGVSLLQTDVSLNPGNSGGPLVNEQGEVIGVANQILEGGQGLGFGIALQHIFAFAAQMRIPINRSQRFKAL</sequence>
<dbReference type="InterPro" id="IPR051201">
    <property type="entry name" value="Chloro_Bact_Ser_Proteases"/>
</dbReference>
<keyword evidence="2" id="KW-0378">Hydrolase</keyword>
<dbReference type="GO" id="GO:0004252">
    <property type="term" value="F:serine-type endopeptidase activity"/>
    <property type="evidence" value="ECO:0007669"/>
    <property type="project" value="InterPro"/>
</dbReference>
<evidence type="ECO:0000256" key="1">
    <source>
        <dbReference type="ARBA" id="ARBA00022670"/>
    </source>
</evidence>
<dbReference type="EMBL" id="JACJPY010000026">
    <property type="protein sequence ID" value="MBD2150470.1"/>
    <property type="molecule type" value="Genomic_DNA"/>
</dbReference>
<reference evidence="3" key="2">
    <citation type="submission" date="2020-08" db="EMBL/GenBank/DDBJ databases">
        <authorList>
            <person name="Chen M."/>
            <person name="Teng W."/>
            <person name="Zhao L."/>
            <person name="Hu C."/>
            <person name="Zhou Y."/>
            <person name="Han B."/>
            <person name="Song L."/>
            <person name="Shu W."/>
        </authorList>
    </citation>
    <scope>NUCLEOTIDE SEQUENCE</scope>
    <source>
        <strain evidence="3">FACHB-1277</strain>
    </source>
</reference>
<dbReference type="RefSeq" id="WP_190350832.1">
    <property type="nucleotide sequence ID" value="NZ_JACJPY010000026.1"/>
</dbReference>
<protein>
    <submittedName>
        <fullName evidence="3">Trypsin-like peptidase domain-containing protein</fullName>
    </submittedName>
</protein>
<dbReference type="InterPro" id="IPR009003">
    <property type="entry name" value="Peptidase_S1_PA"/>
</dbReference>
<dbReference type="Proteomes" id="UP000631421">
    <property type="component" value="Unassembled WGS sequence"/>
</dbReference>
<comment type="caution">
    <text evidence="3">The sequence shown here is derived from an EMBL/GenBank/DDBJ whole genome shotgun (WGS) entry which is preliminary data.</text>
</comment>
<name>A0A926Z6A5_9CYAN</name>
<dbReference type="AlphaFoldDB" id="A0A926Z6A5"/>
<dbReference type="PANTHER" id="PTHR43343">
    <property type="entry name" value="PEPTIDASE S12"/>
    <property type="match status" value="1"/>
</dbReference>
<evidence type="ECO:0000313" key="4">
    <source>
        <dbReference type="Proteomes" id="UP000631421"/>
    </source>
</evidence>
<keyword evidence="1" id="KW-0645">Protease</keyword>
<dbReference type="PANTHER" id="PTHR43343:SF3">
    <property type="entry name" value="PROTEASE DO-LIKE 8, CHLOROPLASTIC"/>
    <property type="match status" value="1"/>
</dbReference>
<proteinExistence type="predicted"/>
<dbReference type="Pfam" id="PF13365">
    <property type="entry name" value="Trypsin_2"/>
    <property type="match status" value="1"/>
</dbReference>
<dbReference type="Gene3D" id="2.40.10.120">
    <property type="match status" value="1"/>
</dbReference>
<dbReference type="SUPFAM" id="SSF50494">
    <property type="entry name" value="Trypsin-like serine proteases"/>
    <property type="match status" value="1"/>
</dbReference>
<gene>
    <name evidence="3" type="ORF">H6F44_10110</name>
</gene>
<dbReference type="GO" id="GO:0006508">
    <property type="term" value="P:proteolysis"/>
    <property type="evidence" value="ECO:0007669"/>
    <property type="project" value="UniProtKB-KW"/>
</dbReference>
<accession>A0A926Z6A5</accession>
<organism evidence="3 4">
    <name type="scientific">Pseudanabaena cinerea FACHB-1277</name>
    <dbReference type="NCBI Taxonomy" id="2949581"/>
    <lineage>
        <taxon>Bacteria</taxon>
        <taxon>Bacillati</taxon>
        <taxon>Cyanobacteriota</taxon>
        <taxon>Cyanophyceae</taxon>
        <taxon>Pseudanabaenales</taxon>
        <taxon>Pseudanabaenaceae</taxon>
        <taxon>Pseudanabaena</taxon>
        <taxon>Pseudanabaena cinerea</taxon>
    </lineage>
</organism>
<reference evidence="3" key="1">
    <citation type="journal article" date="2015" name="ISME J.">
        <title>Draft Genome Sequence of Streptomyces incarnatus NRRL8089, which Produces the Nucleoside Antibiotic Sinefungin.</title>
        <authorList>
            <person name="Oshima K."/>
            <person name="Hattori M."/>
            <person name="Shimizu H."/>
            <person name="Fukuda K."/>
            <person name="Nemoto M."/>
            <person name="Inagaki K."/>
            <person name="Tamura T."/>
        </authorList>
    </citation>
    <scope>NUCLEOTIDE SEQUENCE</scope>
    <source>
        <strain evidence="3">FACHB-1277</strain>
    </source>
</reference>
<dbReference type="PRINTS" id="PR00834">
    <property type="entry name" value="PROTEASES2C"/>
</dbReference>
<keyword evidence="4" id="KW-1185">Reference proteome</keyword>